<reference evidence="2" key="1">
    <citation type="submission" date="2019-02" db="EMBL/GenBank/DDBJ databases">
        <title>Isolation and identification of novel species under the genus Muribaculum.</title>
        <authorList>
            <person name="Miyake S."/>
            <person name="Ding Y."/>
            <person name="Low A."/>
            <person name="Soh M."/>
            <person name="Seedorf H."/>
        </authorList>
    </citation>
    <scope>NUCLEOTIDE SEQUENCE [LARGE SCALE GENOMIC DNA]</scope>
    <source>
        <strain evidence="2">H5</strain>
    </source>
</reference>
<dbReference type="AlphaFoldDB" id="A0A4P7W3Z6"/>
<keyword evidence="2" id="KW-1185">Reference proteome</keyword>
<evidence type="ECO:0000313" key="1">
    <source>
        <dbReference type="EMBL" id="QCD42743.1"/>
    </source>
</evidence>
<dbReference type="KEGG" id="ddb:E7747_10905"/>
<accession>A0A4P7W3Z6</accession>
<dbReference type="RefSeq" id="WP_136415933.1">
    <property type="nucleotide sequence ID" value="NZ_CP039396.1"/>
</dbReference>
<dbReference type="InterPro" id="IPR019694">
    <property type="entry name" value="Phage_HP1_Orf23"/>
</dbReference>
<dbReference type="Pfam" id="PF10758">
    <property type="entry name" value="DUF2586"/>
    <property type="match status" value="1"/>
</dbReference>
<evidence type="ECO:0000313" key="2">
    <source>
        <dbReference type="Proteomes" id="UP000297149"/>
    </source>
</evidence>
<name>A0A4P7W3Z6_9BACT</name>
<proteinExistence type="predicted"/>
<evidence type="ECO:0008006" key="3">
    <source>
        <dbReference type="Google" id="ProtNLM"/>
    </source>
</evidence>
<sequence>MAQLSYINTGVKQTPDLTFNIPTDESVGAFLFDTSGFDKPFDSFPLLYHNFKDGQIQCIKNMDDALLLGIKNDGFLNNLLYYHLAQFFDFIGDNQAVYIAIADCSKDWDVLQYMQQQTSGRIFHIGVWTSQPIWNKKSDGTMGFTPLITDLQAQANEINGKIGVSTHAMVPLHIMLCGNTNYIGGDQIRYKQLPNAIELNCPKVSIALVQNGSQEVHQMQSNNPLQAPVSSLGLIMACLALCGAEESIASIEKCDLNKNEGFNNPEWGVGSTGTPMDSVHRVWTNTISSRGYIIPIDYEGLEASYFLSSDQTLCEGDFSTIANNRVMHKCRRAMCTALIPYVNSNHIYIPGTHNISATSIAIITDSINTILDSVMRNKQGQNQINGRVVTFLENDEILENDSISMKLEIGPVNYSGFLSEEVSHDIN</sequence>
<organism evidence="1 2">
    <name type="scientific">Duncaniella dubosii</name>
    <dbReference type="NCBI Taxonomy" id="2518971"/>
    <lineage>
        <taxon>Bacteria</taxon>
        <taxon>Pseudomonadati</taxon>
        <taxon>Bacteroidota</taxon>
        <taxon>Bacteroidia</taxon>
        <taxon>Bacteroidales</taxon>
        <taxon>Muribaculaceae</taxon>
        <taxon>Duncaniella</taxon>
    </lineage>
</organism>
<dbReference type="EMBL" id="CP039396">
    <property type="protein sequence ID" value="QCD42743.1"/>
    <property type="molecule type" value="Genomic_DNA"/>
</dbReference>
<protein>
    <recommendedName>
        <fullName evidence="3">DUF2586 family protein</fullName>
    </recommendedName>
</protein>
<dbReference type="Proteomes" id="UP000297149">
    <property type="component" value="Chromosome"/>
</dbReference>
<gene>
    <name evidence="1" type="ORF">E7747_10905</name>
</gene>